<dbReference type="Proteomes" id="UP000574133">
    <property type="component" value="Unassembled WGS sequence"/>
</dbReference>
<evidence type="ECO:0000313" key="1">
    <source>
        <dbReference type="EMBL" id="MBB6677574.1"/>
    </source>
</evidence>
<dbReference type="AlphaFoldDB" id="A0A841T8D4"/>
<gene>
    <name evidence="1" type="ORF">H4Q31_09570</name>
</gene>
<comment type="caution">
    <text evidence="1">The sequence shown here is derived from an EMBL/GenBank/DDBJ whole genome shotgun (WGS) entry which is preliminary data.</text>
</comment>
<reference evidence="1 2" key="1">
    <citation type="submission" date="2020-08" db="EMBL/GenBank/DDBJ databases">
        <title>Cohnella phylogeny.</title>
        <authorList>
            <person name="Dunlap C."/>
        </authorList>
    </citation>
    <scope>NUCLEOTIDE SEQUENCE [LARGE SCALE GENOMIC DNA]</scope>
    <source>
        <strain evidence="1 2">DSM 103658</strain>
    </source>
</reference>
<organism evidence="1 2">
    <name type="scientific">Cohnella lubricantis</name>
    <dbReference type="NCBI Taxonomy" id="2163172"/>
    <lineage>
        <taxon>Bacteria</taxon>
        <taxon>Bacillati</taxon>
        <taxon>Bacillota</taxon>
        <taxon>Bacilli</taxon>
        <taxon>Bacillales</taxon>
        <taxon>Paenibacillaceae</taxon>
        <taxon>Cohnella</taxon>
    </lineage>
</organism>
<sequence length="120" mass="13672">MAGRALNRRPAKEGTAIGDERKTYYVAVGAGQVLEDKEAAPFEFAIRANDEELNKLQEKFEELSSVDEASMVHFTNSHIHANLERANEDYESQLKNIYAYLYELGTDETKRHIEANHILD</sequence>
<accession>A0A841T8D4</accession>
<dbReference type="EMBL" id="JACJVN010000033">
    <property type="protein sequence ID" value="MBB6677574.1"/>
    <property type="molecule type" value="Genomic_DNA"/>
</dbReference>
<evidence type="ECO:0000313" key="2">
    <source>
        <dbReference type="Proteomes" id="UP000574133"/>
    </source>
</evidence>
<protein>
    <recommendedName>
        <fullName evidence="3">Hydrolase</fullName>
    </recommendedName>
</protein>
<dbReference type="RefSeq" id="WP_185178850.1">
    <property type="nucleotide sequence ID" value="NZ_CBCSEP010000005.1"/>
</dbReference>
<evidence type="ECO:0008006" key="3">
    <source>
        <dbReference type="Google" id="ProtNLM"/>
    </source>
</evidence>
<proteinExistence type="predicted"/>
<name>A0A841T8D4_9BACL</name>
<keyword evidence="2" id="KW-1185">Reference proteome</keyword>